<dbReference type="PANTHER" id="PTHR43877">
    <property type="entry name" value="AMINOALKYLPHOSPHONATE N-ACETYLTRANSFERASE-RELATED-RELATED"/>
    <property type="match status" value="1"/>
</dbReference>
<sequence length="159" mass="17563">MTPQFRLESFDSEVVRRLDAQVQQEYVRRYGGKDATDLRAADFTPPHGAFYVGYLDDSPVVTGAWRTHGDTDAEMKRLYVVETARGLGLARAMVTHLETDAHRNGRARMILETGTGQPEALALYASLGYRPVTPFGVYADEPGARHLGKTLNVPAHDTA</sequence>
<dbReference type="RefSeq" id="WP_147138996.1">
    <property type="nucleotide sequence ID" value="NZ_BAABIJ010000002.1"/>
</dbReference>
<evidence type="ECO:0000313" key="4">
    <source>
        <dbReference type="EMBL" id="TWJ12128.1"/>
    </source>
</evidence>
<dbReference type="Pfam" id="PF00583">
    <property type="entry name" value="Acetyltransf_1"/>
    <property type="match status" value="1"/>
</dbReference>
<dbReference type="CDD" id="cd04301">
    <property type="entry name" value="NAT_SF"/>
    <property type="match status" value="1"/>
</dbReference>
<dbReference type="InterPro" id="IPR000182">
    <property type="entry name" value="GNAT_dom"/>
</dbReference>
<dbReference type="PANTHER" id="PTHR43877:SF2">
    <property type="entry name" value="AMINOALKYLPHOSPHONATE N-ACETYLTRANSFERASE-RELATED"/>
    <property type="match status" value="1"/>
</dbReference>
<keyword evidence="2" id="KW-0012">Acyltransferase</keyword>
<dbReference type="InterPro" id="IPR050832">
    <property type="entry name" value="Bact_Acetyltransf"/>
</dbReference>
<dbReference type="SUPFAM" id="SSF55729">
    <property type="entry name" value="Acyl-CoA N-acyltransferases (Nat)"/>
    <property type="match status" value="1"/>
</dbReference>
<dbReference type="EMBL" id="VLLL01000006">
    <property type="protein sequence ID" value="TWJ12128.1"/>
    <property type="molecule type" value="Genomic_DNA"/>
</dbReference>
<dbReference type="Proteomes" id="UP000321617">
    <property type="component" value="Unassembled WGS sequence"/>
</dbReference>
<reference evidence="4 5" key="1">
    <citation type="journal article" date="2013" name="Stand. Genomic Sci.">
        <title>Genomic Encyclopedia of Type Strains, Phase I: The one thousand microbial genomes (KMG-I) project.</title>
        <authorList>
            <person name="Kyrpides N.C."/>
            <person name="Woyke T."/>
            <person name="Eisen J.A."/>
            <person name="Garrity G."/>
            <person name="Lilburn T.G."/>
            <person name="Beck B.J."/>
            <person name="Whitman W.B."/>
            <person name="Hugenholtz P."/>
            <person name="Klenk H.P."/>
        </authorList>
    </citation>
    <scope>NUCLEOTIDE SEQUENCE [LARGE SCALE GENOMIC DNA]</scope>
    <source>
        <strain evidence="4 5">DSM 45044</strain>
    </source>
</reference>
<dbReference type="PROSITE" id="PS51186">
    <property type="entry name" value="GNAT"/>
    <property type="match status" value="1"/>
</dbReference>
<evidence type="ECO:0000259" key="3">
    <source>
        <dbReference type="PROSITE" id="PS51186"/>
    </source>
</evidence>
<evidence type="ECO:0000256" key="1">
    <source>
        <dbReference type="ARBA" id="ARBA00022679"/>
    </source>
</evidence>
<dbReference type="InterPro" id="IPR016181">
    <property type="entry name" value="Acyl_CoA_acyltransferase"/>
</dbReference>
<name>A0A562V2P1_9ACTN</name>
<keyword evidence="1 4" id="KW-0808">Transferase</keyword>
<dbReference type="Gene3D" id="3.40.630.30">
    <property type="match status" value="1"/>
</dbReference>
<protein>
    <submittedName>
        <fullName evidence="4">Acetyltransferase (GNAT) family protein</fullName>
    </submittedName>
</protein>
<proteinExistence type="predicted"/>
<gene>
    <name evidence="4" type="ORF">LX16_2878</name>
</gene>
<dbReference type="OrthoDB" id="70840at2"/>
<accession>A0A562V2P1</accession>
<organism evidence="4 5">
    <name type="scientific">Stackebrandtia albiflava</name>
    <dbReference type="NCBI Taxonomy" id="406432"/>
    <lineage>
        <taxon>Bacteria</taxon>
        <taxon>Bacillati</taxon>
        <taxon>Actinomycetota</taxon>
        <taxon>Actinomycetes</taxon>
        <taxon>Glycomycetales</taxon>
        <taxon>Glycomycetaceae</taxon>
        <taxon>Stackebrandtia</taxon>
    </lineage>
</organism>
<evidence type="ECO:0000313" key="5">
    <source>
        <dbReference type="Proteomes" id="UP000321617"/>
    </source>
</evidence>
<dbReference type="GO" id="GO:0016747">
    <property type="term" value="F:acyltransferase activity, transferring groups other than amino-acyl groups"/>
    <property type="evidence" value="ECO:0007669"/>
    <property type="project" value="InterPro"/>
</dbReference>
<dbReference type="AlphaFoldDB" id="A0A562V2P1"/>
<comment type="caution">
    <text evidence="4">The sequence shown here is derived from an EMBL/GenBank/DDBJ whole genome shotgun (WGS) entry which is preliminary data.</text>
</comment>
<evidence type="ECO:0000256" key="2">
    <source>
        <dbReference type="ARBA" id="ARBA00023315"/>
    </source>
</evidence>
<feature type="domain" description="N-acetyltransferase" evidence="3">
    <location>
        <begin position="5"/>
        <end position="152"/>
    </location>
</feature>
<keyword evidence="5" id="KW-1185">Reference proteome</keyword>